<evidence type="ECO:0000256" key="2">
    <source>
        <dbReference type="ARBA" id="ARBA00004882"/>
    </source>
</evidence>
<dbReference type="InterPro" id="IPR024072">
    <property type="entry name" value="DHFR-like_dom_sf"/>
</dbReference>
<dbReference type="GO" id="GO:0008703">
    <property type="term" value="F:5-amino-6-(5-phosphoribosylamino)uracil reductase activity"/>
    <property type="evidence" value="ECO:0007669"/>
    <property type="project" value="UniProtKB-EC"/>
</dbReference>
<comment type="similarity">
    <text evidence="5 12">In the C-terminal section; belongs to the HTP reductase family.</text>
</comment>
<dbReference type="GO" id="GO:0008835">
    <property type="term" value="F:diaminohydroxyphosphoribosylaminopyrimidine deaminase activity"/>
    <property type="evidence" value="ECO:0007669"/>
    <property type="project" value="UniProtKB-EC"/>
</dbReference>
<accession>A0ABV9QAK2</accession>
<dbReference type="RefSeq" id="WP_382429810.1">
    <property type="nucleotide sequence ID" value="NZ_JBHSHJ010000002.1"/>
</dbReference>
<dbReference type="PANTHER" id="PTHR38011">
    <property type="entry name" value="DIHYDROFOLATE REDUCTASE FAMILY PROTEIN (AFU_ORTHOLOGUE AFUA_8G06820)"/>
    <property type="match status" value="1"/>
</dbReference>
<evidence type="ECO:0000259" key="13">
    <source>
        <dbReference type="PROSITE" id="PS51747"/>
    </source>
</evidence>
<comment type="caution">
    <text evidence="14">The sequence shown here is derived from an EMBL/GenBank/DDBJ whole genome shotgun (WGS) entry which is preliminary data.</text>
</comment>
<comment type="pathway">
    <text evidence="2 12">Cofactor biosynthesis; riboflavin biosynthesis; 5-amino-6-(D-ribitylamino)uracil from GTP: step 2/4.</text>
</comment>
<dbReference type="PROSITE" id="PS00903">
    <property type="entry name" value="CYT_DCMP_DEAMINASES_1"/>
    <property type="match status" value="1"/>
</dbReference>
<keyword evidence="10 12" id="KW-0560">Oxidoreductase</keyword>
<dbReference type="EC" id="1.1.1.193" evidence="12"/>
<keyword evidence="9 12" id="KW-0521">NADP</keyword>
<evidence type="ECO:0000256" key="4">
    <source>
        <dbReference type="ARBA" id="ARBA00005259"/>
    </source>
</evidence>
<dbReference type="InterPro" id="IPR002125">
    <property type="entry name" value="CMP_dCMP_dom"/>
</dbReference>
<evidence type="ECO:0000256" key="7">
    <source>
        <dbReference type="ARBA" id="ARBA00022723"/>
    </source>
</evidence>
<dbReference type="EMBL" id="JBHSHJ010000002">
    <property type="protein sequence ID" value="MFC4787899.1"/>
    <property type="molecule type" value="Genomic_DNA"/>
</dbReference>
<dbReference type="InterPro" id="IPR011549">
    <property type="entry name" value="RibD_C"/>
</dbReference>
<dbReference type="PANTHER" id="PTHR38011:SF7">
    <property type="entry name" value="2,5-DIAMINO-6-RIBOSYLAMINO-4(3H)-PYRIMIDINONE 5'-PHOSPHATE REDUCTASE"/>
    <property type="match status" value="1"/>
</dbReference>
<evidence type="ECO:0000256" key="5">
    <source>
        <dbReference type="ARBA" id="ARBA00007417"/>
    </source>
</evidence>
<dbReference type="Gene3D" id="3.40.430.10">
    <property type="entry name" value="Dihydrofolate Reductase, subunit A"/>
    <property type="match status" value="1"/>
</dbReference>
<evidence type="ECO:0000256" key="9">
    <source>
        <dbReference type="ARBA" id="ARBA00022857"/>
    </source>
</evidence>
<comment type="catalytic activity">
    <reaction evidence="12">
        <text>5-amino-6-(5-phospho-D-ribitylamino)uracil + NADP(+) = 5-amino-6-(5-phospho-D-ribosylamino)uracil + NADPH + H(+)</text>
        <dbReference type="Rhea" id="RHEA:17845"/>
        <dbReference type="ChEBI" id="CHEBI:15378"/>
        <dbReference type="ChEBI" id="CHEBI:57783"/>
        <dbReference type="ChEBI" id="CHEBI:58349"/>
        <dbReference type="ChEBI" id="CHEBI:58421"/>
        <dbReference type="ChEBI" id="CHEBI:58453"/>
        <dbReference type="EC" id="1.1.1.193"/>
    </reaction>
</comment>
<keyword evidence="12 14" id="KW-0378">Hydrolase</keyword>
<dbReference type="InterPro" id="IPR016192">
    <property type="entry name" value="APOBEC/CMP_deaminase_Zn-bd"/>
</dbReference>
<gene>
    <name evidence="14" type="primary">ribD</name>
    <name evidence="14" type="ORF">ACFO6X_02675</name>
</gene>
<dbReference type="Pfam" id="PF01872">
    <property type="entry name" value="RibD_C"/>
    <property type="match status" value="1"/>
</dbReference>
<keyword evidence="8 12" id="KW-0862">Zinc</keyword>
<reference evidence="15" key="1">
    <citation type="journal article" date="2019" name="Int. J. Syst. Evol. Microbiol.">
        <title>The Global Catalogue of Microorganisms (GCM) 10K type strain sequencing project: providing services to taxonomists for standard genome sequencing and annotation.</title>
        <authorList>
            <consortium name="The Broad Institute Genomics Platform"/>
            <consortium name="The Broad Institute Genome Sequencing Center for Infectious Disease"/>
            <person name="Wu L."/>
            <person name="Ma J."/>
        </authorList>
    </citation>
    <scope>NUCLEOTIDE SEQUENCE [LARGE SCALE GENOMIC DNA]</scope>
    <source>
        <strain evidence="15">CCUG 49452</strain>
    </source>
</reference>
<dbReference type="PROSITE" id="PS51747">
    <property type="entry name" value="CYT_DCMP_DEAMINASES_2"/>
    <property type="match status" value="1"/>
</dbReference>
<dbReference type="Gene3D" id="3.40.140.10">
    <property type="entry name" value="Cytidine Deaminase, domain 2"/>
    <property type="match status" value="1"/>
</dbReference>
<keyword evidence="15" id="KW-1185">Reference proteome</keyword>
<dbReference type="SUPFAM" id="SSF53597">
    <property type="entry name" value="Dihydrofolate reductase-like"/>
    <property type="match status" value="1"/>
</dbReference>
<evidence type="ECO:0000256" key="6">
    <source>
        <dbReference type="ARBA" id="ARBA00022619"/>
    </source>
</evidence>
<sequence length="372" mass="38958">MPESLQPMERCLALARSALMLSNPNPRVGCVITTADGQILGQGHTQQAGGPHAEIMALRDATAAGHDVRGATAYVTLEPCAHHGRTGPCCDALIAAGIGRVVASLEDPNPLVGGKGFARLRAAGVNVEIGPGAEESRALNIGFFSRMVRGTPWVRLKVAASLDGTTALHNGASQWITSSIARADGHAWRARACAVLTGSGTVLADNPRLDVRELSTPRQPQAVVVDSRLQTPPESRLFATARGVLIYSSLSEDPAFLQRKAALEACGASVVALPGPGGQVDLAKMLRHLGEHGINELHVEAGQRLNGALLRAGLVDELLLYLAPLLLGTGRGMTDLGPLEMLAQGQPLEFGAVERLGADLRILARPPGRADF</sequence>
<dbReference type="NCBIfam" id="TIGR00326">
    <property type="entry name" value="eubact_ribD"/>
    <property type="match status" value="1"/>
</dbReference>
<name>A0ABV9QAK2_9BURK</name>
<dbReference type="InterPro" id="IPR016193">
    <property type="entry name" value="Cytidine_deaminase-like"/>
</dbReference>
<dbReference type="CDD" id="cd01284">
    <property type="entry name" value="Riboflavin_deaminase-reductase"/>
    <property type="match status" value="1"/>
</dbReference>
<evidence type="ECO:0000256" key="10">
    <source>
        <dbReference type="ARBA" id="ARBA00023002"/>
    </source>
</evidence>
<evidence type="ECO:0000256" key="8">
    <source>
        <dbReference type="ARBA" id="ARBA00022833"/>
    </source>
</evidence>
<dbReference type="InterPro" id="IPR002734">
    <property type="entry name" value="RibDG_C"/>
</dbReference>
<evidence type="ECO:0000313" key="14">
    <source>
        <dbReference type="EMBL" id="MFC4787899.1"/>
    </source>
</evidence>
<feature type="domain" description="CMP/dCMP-type deaminase" evidence="13">
    <location>
        <begin position="2"/>
        <end position="128"/>
    </location>
</feature>
<dbReference type="SUPFAM" id="SSF53927">
    <property type="entry name" value="Cytidine deaminase-like"/>
    <property type="match status" value="1"/>
</dbReference>
<organism evidence="14 15">
    <name type="scientific">Giesbergeria sinuosa</name>
    <dbReference type="NCBI Taxonomy" id="80883"/>
    <lineage>
        <taxon>Bacteria</taxon>
        <taxon>Pseudomonadati</taxon>
        <taxon>Pseudomonadota</taxon>
        <taxon>Betaproteobacteria</taxon>
        <taxon>Burkholderiales</taxon>
        <taxon>Comamonadaceae</taxon>
        <taxon>Giesbergeria</taxon>
    </lineage>
</organism>
<evidence type="ECO:0000256" key="3">
    <source>
        <dbReference type="ARBA" id="ARBA00004910"/>
    </source>
</evidence>
<comment type="function">
    <text evidence="1 12">Converts 2,5-diamino-6-(ribosylamino)-4(3h)-pyrimidinone 5'-phosphate into 5-amino-6-(ribosylamino)-2,4(1h,3h)-pyrimidinedione 5'-phosphate.</text>
</comment>
<dbReference type="EC" id="3.5.4.26" evidence="12"/>
<keyword evidence="7 12" id="KW-0479">Metal-binding</keyword>
<comment type="cofactor">
    <cofactor evidence="12">
        <name>Zn(2+)</name>
        <dbReference type="ChEBI" id="CHEBI:29105"/>
    </cofactor>
    <text evidence="12">Binds 1 zinc ion.</text>
</comment>
<dbReference type="PIRSF" id="PIRSF006769">
    <property type="entry name" value="RibD"/>
    <property type="match status" value="1"/>
</dbReference>
<comment type="catalytic activity">
    <reaction evidence="12">
        <text>2,5-diamino-6-hydroxy-4-(5-phosphoribosylamino)-pyrimidine + H2O + H(+) = 5-amino-6-(5-phospho-D-ribosylamino)uracil + NH4(+)</text>
        <dbReference type="Rhea" id="RHEA:21868"/>
        <dbReference type="ChEBI" id="CHEBI:15377"/>
        <dbReference type="ChEBI" id="CHEBI:15378"/>
        <dbReference type="ChEBI" id="CHEBI:28938"/>
        <dbReference type="ChEBI" id="CHEBI:58453"/>
        <dbReference type="ChEBI" id="CHEBI:58614"/>
        <dbReference type="EC" id="3.5.4.26"/>
    </reaction>
</comment>
<keyword evidence="11" id="KW-0511">Multifunctional enzyme</keyword>
<comment type="pathway">
    <text evidence="3 12">Cofactor biosynthesis; riboflavin biosynthesis; 5-amino-6-(D-ribitylamino)uracil from GTP: step 3/4.</text>
</comment>
<evidence type="ECO:0000313" key="15">
    <source>
        <dbReference type="Proteomes" id="UP001596001"/>
    </source>
</evidence>
<dbReference type="NCBIfam" id="TIGR00227">
    <property type="entry name" value="ribD_Cterm"/>
    <property type="match status" value="1"/>
</dbReference>
<evidence type="ECO:0000256" key="11">
    <source>
        <dbReference type="ARBA" id="ARBA00023268"/>
    </source>
</evidence>
<dbReference type="InterPro" id="IPR004794">
    <property type="entry name" value="Eubact_RibD"/>
</dbReference>
<proteinExistence type="inferred from homology"/>
<comment type="similarity">
    <text evidence="4 12">In the N-terminal section; belongs to the cytidine and deoxycytidylate deaminase family.</text>
</comment>
<protein>
    <recommendedName>
        <fullName evidence="12">Riboflavin biosynthesis protein RibD</fullName>
    </recommendedName>
    <domain>
        <recommendedName>
            <fullName evidence="12">Diaminohydroxyphosphoribosylaminopyrimidine deaminase</fullName>
            <shortName evidence="12">DRAP deaminase</shortName>
            <ecNumber evidence="12">3.5.4.26</ecNumber>
        </recommendedName>
        <alternativeName>
            <fullName evidence="12">Riboflavin-specific deaminase</fullName>
        </alternativeName>
    </domain>
    <domain>
        <recommendedName>
            <fullName evidence="12">5-amino-6-(5-phosphoribosylamino)uracil reductase</fullName>
            <ecNumber evidence="12">1.1.1.193</ecNumber>
        </recommendedName>
        <alternativeName>
            <fullName evidence="12">HTP reductase</fullName>
        </alternativeName>
    </domain>
</protein>
<dbReference type="Pfam" id="PF00383">
    <property type="entry name" value="dCMP_cyt_deam_1"/>
    <property type="match status" value="1"/>
</dbReference>
<dbReference type="InterPro" id="IPR050765">
    <property type="entry name" value="Riboflavin_Biosynth_HTPR"/>
</dbReference>
<evidence type="ECO:0000256" key="12">
    <source>
        <dbReference type="PIRNR" id="PIRNR006769"/>
    </source>
</evidence>
<keyword evidence="6 12" id="KW-0686">Riboflavin biosynthesis</keyword>
<evidence type="ECO:0000256" key="1">
    <source>
        <dbReference type="ARBA" id="ARBA00002151"/>
    </source>
</evidence>
<dbReference type="Proteomes" id="UP001596001">
    <property type="component" value="Unassembled WGS sequence"/>
</dbReference>